<feature type="coiled-coil region" evidence="1">
    <location>
        <begin position="29"/>
        <end position="63"/>
    </location>
</feature>
<evidence type="ECO:0000256" key="1">
    <source>
        <dbReference type="SAM" id="Coils"/>
    </source>
</evidence>
<reference evidence="2 3" key="1">
    <citation type="submission" date="2014-01" db="EMBL/GenBank/DDBJ databases">
        <title>Actinotalea ferrariae CF5-4.</title>
        <authorList>
            <person name="Chen F."/>
            <person name="Li Y."/>
            <person name="Wang G."/>
        </authorList>
    </citation>
    <scope>NUCLEOTIDE SEQUENCE [LARGE SCALE GENOMIC DNA]</scope>
    <source>
        <strain evidence="2 3">CF5-4</strain>
    </source>
</reference>
<proteinExistence type="predicted"/>
<organism evidence="2 3">
    <name type="scientific">Actinotalea ferrariae CF5-4</name>
    <dbReference type="NCBI Taxonomy" id="948458"/>
    <lineage>
        <taxon>Bacteria</taxon>
        <taxon>Bacillati</taxon>
        <taxon>Actinomycetota</taxon>
        <taxon>Actinomycetes</taxon>
        <taxon>Micrococcales</taxon>
        <taxon>Cellulomonadaceae</taxon>
        <taxon>Actinotalea</taxon>
    </lineage>
</organism>
<sequence length="175" mass="18497">MWPAATAGALVLGVAIGGAGGDEVTSEDLDVVADERDTLAQQLEEAQDAGQRAQDELSAQQTTIDARAAELDDREAELGERSTALDEREAAVTQTEEAVAAGRVEIGTWTVGVDIQPGTYRTAEAVTSTCYWGIYRSGTNGDDIIQNDIVQGGFPTVTLQEGQDFENGCGVFVKQ</sequence>
<dbReference type="Proteomes" id="UP000019753">
    <property type="component" value="Unassembled WGS sequence"/>
</dbReference>
<comment type="caution">
    <text evidence="2">The sequence shown here is derived from an EMBL/GenBank/DDBJ whole genome shotgun (WGS) entry which is preliminary data.</text>
</comment>
<evidence type="ECO:0000313" key="3">
    <source>
        <dbReference type="Proteomes" id="UP000019753"/>
    </source>
</evidence>
<accession>A0A021VPQ0</accession>
<dbReference type="AlphaFoldDB" id="A0A021VPQ0"/>
<gene>
    <name evidence="2" type="ORF">N866_02715</name>
</gene>
<keyword evidence="1" id="KW-0175">Coiled coil</keyword>
<protein>
    <submittedName>
        <fullName evidence="2">Uncharacterized protein</fullName>
    </submittedName>
</protein>
<dbReference type="EMBL" id="AXCW01000123">
    <property type="protein sequence ID" value="EYR63126.1"/>
    <property type="molecule type" value="Genomic_DNA"/>
</dbReference>
<evidence type="ECO:0000313" key="2">
    <source>
        <dbReference type="EMBL" id="EYR63126.1"/>
    </source>
</evidence>
<keyword evidence="3" id="KW-1185">Reference proteome</keyword>
<name>A0A021VPQ0_9CELL</name>